<keyword evidence="2" id="KW-1133">Transmembrane helix</keyword>
<keyword evidence="2" id="KW-0812">Transmembrane</keyword>
<dbReference type="Proteomes" id="UP000228952">
    <property type="component" value="Unassembled WGS sequence"/>
</dbReference>
<comment type="caution">
    <text evidence="4">The sequence shown here is derived from an EMBL/GenBank/DDBJ whole genome shotgun (WGS) entry which is preliminary data.</text>
</comment>
<keyword evidence="2" id="KW-0472">Membrane</keyword>
<dbReference type="EMBL" id="PFQB01000137">
    <property type="protein sequence ID" value="PJA11845.1"/>
    <property type="molecule type" value="Genomic_DNA"/>
</dbReference>
<name>A0A2M7W0G8_9BACT</name>
<feature type="transmembrane region" description="Helical" evidence="2">
    <location>
        <begin position="7"/>
        <end position="26"/>
    </location>
</feature>
<evidence type="ECO:0000313" key="4">
    <source>
        <dbReference type="EMBL" id="PJA11845.1"/>
    </source>
</evidence>
<feature type="transmembrane region" description="Helical" evidence="2">
    <location>
        <begin position="85"/>
        <end position="105"/>
    </location>
</feature>
<protein>
    <recommendedName>
        <fullName evidence="3">GerMN domain-containing protein</fullName>
    </recommendedName>
</protein>
<dbReference type="Pfam" id="PF10646">
    <property type="entry name" value="Germane"/>
    <property type="match status" value="1"/>
</dbReference>
<evidence type="ECO:0000313" key="5">
    <source>
        <dbReference type="Proteomes" id="UP000228952"/>
    </source>
</evidence>
<evidence type="ECO:0000259" key="3">
    <source>
        <dbReference type="Pfam" id="PF10646"/>
    </source>
</evidence>
<feature type="domain" description="GerMN" evidence="3">
    <location>
        <begin position="183"/>
        <end position="295"/>
    </location>
</feature>
<sequence length="315" mass="33932">MYKWYMVIFILDYGSFMMVTDMWYSVKECIFFHYDAKMIQLPPLKLVVDYSMNQQVNVIAPAGKVEAQPIPTPTPTPTPTKNNSALVPILIGIIVVLSVALIFALTGRIGKGAEVVYVTPTPTAIALPSDTPETTSGIDDTTIPTGSGTPITSTTATTSTTPTPTASEASLSVYMFDNAKFSKPSGTDYTTAVIRKTFRKDVATFSVEQIIIGPTQIEVTAKNLRPTFGEGAFVKFSSTSNCSGKDFSITVTEGDATVKFCRTTVLSGDSSGNIVSQQITNTLKQFSSVKQVRVLNKAGNCFDDLSGLGSDQCWQ</sequence>
<dbReference type="AlphaFoldDB" id="A0A2M7W0G8"/>
<feature type="compositionally biased region" description="Low complexity" evidence="1">
    <location>
        <begin position="141"/>
        <end position="164"/>
    </location>
</feature>
<gene>
    <name evidence="4" type="ORF">COX64_05270</name>
</gene>
<proteinExistence type="predicted"/>
<feature type="region of interest" description="Disordered" evidence="1">
    <location>
        <begin position="127"/>
        <end position="164"/>
    </location>
</feature>
<organism evidence="4 5">
    <name type="scientific">Candidatus Dojkabacteria bacterium CG_4_10_14_0_2_um_filter_Dojkabacteria_WS6_41_15</name>
    <dbReference type="NCBI Taxonomy" id="2014249"/>
    <lineage>
        <taxon>Bacteria</taxon>
        <taxon>Candidatus Dojkabacteria</taxon>
    </lineage>
</organism>
<dbReference type="InterPro" id="IPR019606">
    <property type="entry name" value="GerMN"/>
</dbReference>
<evidence type="ECO:0000256" key="1">
    <source>
        <dbReference type="SAM" id="MobiDB-lite"/>
    </source>
</evidence>
<reference evidence="5" key="1">
    <citation type="submission" date="2017-09" db="EMBL/GenBank/DDBJ databases">
        <title>Depth-based differentiation of microbial function through sediment-hosted aquifers and enrichment of novel symbionts in the deep terrestrial subsurface.</title>
        <authorList>
            <person name="Probst A.J."/>
            <person name="Ladd B."/>
            <person name="Jarett J.K."/>
            <person name="Geller-Mcgrath D.E."/>
            <person name="Sieber C.M.K."/>
            <person name="Emerson J.B."/>
            <person name="Anantharaman K."/>
            <person name="Thomas B.C."/>
            <person name="Malmstrom R."/>
            <person name="Stieglmeier M."/>
            <person name="Klingl A."/>
            <person name="Woyke T."/>
            <person name="Ryan C.M."/>
            <person name="Banfield J.F."/>
        </authorList>
    </citation>
    <scope>NUCLEOTIDE SEQUENCE [LARGE SCALE GENOMIC DNA]</scope>
</reference>
<evidence type="ECO:0000256" key="2">
    <source>
        <dbReference type="SAM" id="Phobius"/>
    </source>
</evidence>
<accession>A0A2M7W0G8</accession>